<organism evidence="2 3">
    <name type="scientific">Paenibacillus ihbetae</name>
    <dbReference type="NCBI Taxonomy" id="1870820"/>
    <lineage>
        <taxon>Bacteria</taxon>
        <taxon>Bacillati</taxon>
        <taxon>Bacillota</taxon>
        <taxon>Bacilli</taxon>
        <taxon>Bacillales</taxon>
        <taxon>Paenibacillaceae</taxon>
        <taxon>Paenibacillus</taxon>
    </lineage>
</organism>
<evidence type="ECO:0000313" key="3">
    <source>
        <dbReference type="Proteomes" id="UP000189059"/>
    </source>
</evidence>
<dbReference type="Proteomes" id="UP000189059">
    <property type="component" value="Unassembled WGS sequence"/>
</dbReference>
<feature type="compositionally biased region" description="Basic and acidic residues" evidence="1">
    <location>
        <begin position="96"/>
        <end position="112"/>
    </location>
</feature>
<comment type="caution">
    <text evidence="2">The sequence shown here is derived from an EMBL/GenBank/DDBJ whole genome shotgun (WGS) entry which is preliminary data.</text>
</comment>
<evidence type="ECO:0008006" key="4">
    <source>
        <dbReference type="Google" id="ProtNLM"/>
    </source>
</evidence>
<proteinExistence type="predicted"/>
<feature type="region of interest" description="Disordered" evidence="1">
    <location>
        <begin position="85"/>
        <end position="125"/>
    </location>
</feature>
<reference evidence="2 3" key="1">
    <citation type="submission" date="2016-12" db="EMBL/GenBank/DDBJ databases">
        <title>Genome sequencing and description of Paenibacillus sp. nov. from high altitude lake in the Indian Trans- Himalayas.</title>
        <authorList>
            <person name="Kiran S."/>
            <person name="Swarnkar M.K."/>
            <person name="Rana A."/>
            <person name="Tewari R."/>
            <person name="Gulati A."/>
        </authorList>
    </citation>
    <scope>NUCLEOTIDE SEQUENCE [LARGE SCALE GENOMIC DNA]</scope>
    <source>
        <strain evidence="2 3">IHBB 9951</strain>
    </source>
</reference>
<gene>
    <name evidence="2" type="ORF">BBD40_26455</name>
</gene>
<sequence length="404" mass="45360">MTAAINIRFGNDDDEYIGIDANLTYTSLVVVTRGCTSLNDRMRRYRRYGGQFLSIALMLMAAACSQEGTSPQPLSGTVPAPVEELSTARAQQPPAEKSEVQRPANEDKERKGTASQSLSPQEDSLDRMAVDTVLQMYEALHAEDREAYFRYADIASVRMTPSKLDVLIEEAGKRELKPERFRAFDKHTLAEDSRRLLSIHYGSQVELVLEELSYGDQNVWFVNVFPDGPKVIDHTAIYPGAYELGREASFEELVSAGIQSAAEYREFLASNYDMPLWTPIQTVSLLYQAAQEGDEQAFAALAGGGEGYYAELYASDMMPFADWMKAYGSVQAFPLELLPRERIAEAFRESCDERYGDAWQFVAAWEPENAGERRGAYWILTLSADQTRYVVREAFTGNLQLIVQ</sequence>
<feature type="compositionally biased region" description="Polar residues" evidence="1">
    <location>
        <begin position="113"/>
        <end position="122"/>
    </location>
</feature>
<evidence type="ECO:0000256" key="1">
    <source>
        <dbReference type="SAM" id="MobiDB-lite"/>
    </source>
</evidence>
<keyword evidence="3" id="KW-1185">Reference proteome</keyword>
<protein>
    <recommendedName>
        <fullName evidence="4">DUF4375 domain-containing protein</fullName>
    </recommendedName>
</protein>
<dbReference type="EMBL" id="MRVI01000002">
    <property type="protein sequence ID" value="OOC59529.1"/>
    <property type="molecule type" value="Genomic_DNA"/>
</dbReference>
<accession>A0ABX3JVF4</accession>
<evidence type="ECO:0000313" key="2">
    <source>
        <dbReference type="EMBL" id="OOC59529.1"/>
    </source>
</evidence>
<name>A0ABX3JVF4_9BACL</name>